<keyword evidence="3" id="KW-0815">Transposition</keyword>
<dbReference type="GO" id="GO:0004519">
    <property type="term" value="F:endonuclease activity"/>
    <property type="evidence" value="ECO:0007669"/>
    <property type="project" value="UniProtKB-KW"/>
</dbReference>
<dbReference type="InterPro" id="IPR010095">
    <property type="entry name" value="Cas12f1-like_TNB"/>
</dbReference>
<dbReference type="Proteomes" id="UP001529343">
    <property type="component" value="Unassembled WGS sequence"/>
</dbReference>
<evidence type="ECO:0000256" key="4">
    <source>
        <dbReference type="ARBA" id="ARBA00023125"/>
    </source>
</evidence>
<dbReference type="NCBIfam" id="NF040570">
    <property type="entry name" value="guided_TnpB"/>
    <property type="match status" value="1"/>
</dbReference>
<gene>
    <name evidence="8" type="ORF">QUW44_09820</name>
</gene>
<keyword evidence="8" id="KW-0378">Hydrolase</keyword>
<name>A0ABT7V0C6_9LACO</name>
<comment type="similarity">
    <text evidence="2">In the N-terminal section; belongs to the transposase 2 family.</text>
</comment>
<feature type="domain" description="Probable transposase IS891/IS1136/IS1341" evidence="6">
    <location>
        <begin position="32"/>
        <end position="148"/>
    </location>
</feature>
<keyword evidence="5" id="KW-0233">DNA recombination</keyword>
<protein>
    <submittedName>
        <fullName evidence="8">RNA-guided endonuclease TnpB family protein</fullName>
    </submittedName>
</protein>
<feature type="non-terminal residue" evidence="8">
    <location>
        <position position="1"/>
    </location>
</feature>
<keyword evidence="8" id="KW-0255">Endonuclease</keyword>
<evidence type="ECO:0000313" key="8">
    <source>
        <dbReference type="EMBL" id="MDM8267403.1"/>
    </source>
</evidence>
<comment type="caution">
    <text evidence="8">The sequence shown here is derived from an EMBL/GenBank/DDBJ whole genome shotgun (WGS) entry which is preliminary data.</text>
</comment>
<feature type="domain" description="Cas12f1-like TNB" evidence="7">
    <location>
        <begin position="160"/>
        <end position="231"/>
    </location>
</feature>
<comment type="similarity">
    <text evidence="1">In the C-terminal section; belongs to the transposase 35 family.</text>
</comment>
<keyword evidence="9" id="KW-1185">Reference proteome</keyword>
<proteinExistence type="inferred from homology"/>
<evidence type="ECO:0000256" key="2">
    <source>
        <dbReference type="ARBA" id="ARBA00011044"/>
    </source>
</evidence>
<evidence type="ECO:0000256" key="1">
    <source>
        <dbReference type="ARBA" id="ARBA00008761"/>
    </source>
</evidence>
<dbReference type="RefSeq" id="WP_289586724.1">
    <property type="nucleotide sequence ID" value="NZ_JAUDDW010000089.1"/>
</dbReference>
<dbReference type="InterPro" id="IPR051399">
    <property type="entry name" value="RNA-guided_DNA_endo/Transpos"/>
</dbReference>
<organism evidence="8 9">
    <name type="scientific">Limosilactobacillus pontis</name>
    <dbReference type="NCBI Taxonomy" id="35787"/>
    <lineage>
        <taxon>Bacteria</taxon>
        <taxon>Bacillati</taxon>
        <taxon>Bacillota</taxon>
        <taxon>Bacilli</taxon>
        <taxon>Lactobacillales</taxon>
        <taxon>Lactobacillaceae</taxon>
        <taxon>Limosilactobacillus</taxon>
    </lineage>
</organism>
<accession>A0ABT7V0C6</accession>
<dbReference type="Pfam" id="PF01385">
    <property type="entry name" value="OrfB_IS605"/>
    <property type="match status" value="1"/>
</dbReference>
<dbReference type="EMBL" id="JAUDDW010000089">
    <property type="protein sequence ID" value="MDM8267403.1"/>
    <property type="molecule type" value="Genomic_DNA"/>
</dbReference>
<evidence type="ECO:0000256" key="5">
    <source>
        <dbReference type="ARBA" id="ARBA00023172"/>
    </source>
</evidence>
<evidence type="ECO:0000256" key="3">
    <source>
        <dbReference type="ARBA" id="ARBA00022578"/>
    </source>
</evidence>
<dbReference type="PANTHER" id="PTHR30405:SF25">
    <property type="entry name" value="RNA-GUIDED DNA ENDONUCLEASE INSQ-RELATED"/>
    <property type="match status" value="1"/>
</dbReference>
<dbReference type="Pfam" id="PF07282">
    <property type="entry name" value="Cas12f1-like_TNB"/>
    <property type="match status" value="1"/>
</dbReference>
<evidence type="ECO:0000313" key="9">
    <source>
        <dbReference type="Proteomes" id="UP001529343"/>
    </source>
</evidence>
<evidence type="ECO:0000259" key="6">
    <source>
        <dbReference type="Pfam" id="PF01385"/>
    </source>
</evidence>
<keyword evidence="4" id="KW-0238">DNA-binding</keyword>
<reference evidence="9" key="1">
    <citation type="submission" date="2023-06" db="EMBL/GenBank/DDBJ databases">
        <title>Identification and characterization of horizontal gene transfer across gut microbiota members of farm animals based on homology search.</title>
        <authorList>
            <person name="Zeman M."/>
            <person name="Kubasova T."/>
            <person name="Jahodarova E."/>
            <person name="Nykrynova M."/>
            <person name="Rychlik I."/>
        </authorList>
    </citation>
    <scope>NUCLEOTIDE SEQUENCE [LARGE SCALE GENOMIC DNA]</scope>
    <source>
        <strain evidence="9">161_Gplus</strain>
    </source>
</reference>
<keyword evidence="8" id="KW-0540">Nuclease</keyword>
<evidence type="ECO:0000259" key="7">
    <source>
        <dbReference type="Pfam" id="PF07282"/>
    </source>
</evidence>
<dbReference type="InterPro" id="IPR001959">
    <property type="entry name" value="Transposase"/>
</dbReference>
<dbReference type="PANTHER" id="PTHR30405">
    <property type="entry name" value="TRANSPOSASE"/>
    <property type="match status" value="1"/>
</dbReference>
<sequence length="240" mass="27390">AQTRIGTVTIVKDAADRFFLSLQLASDTPFVTKPAKTNDQVGIDLNTDNFLTTSNGDVVANPHYYRTIKGRLAKAQRVLSRRQRRAKKEHRSLRTSKNYQKQRILVAKIHAQVFDRRHDFLQNLSTTLIKNHDLVVAEELRSKNLLKNHALAMSIADVGWRSFLGMLSYKAELYDQRFITINPKNTTQTCHDCGFVMGTGDTKKLTLAQREWTCPNCHVHHIRDHNAAQNILERGLETLA</sequence>